<proteinExistence type="predicted"/>
<dbReference type="EMBL" id="JAXCLX010000002">
    <property type="protein sequence ID" value="MDY0872695.1"/>
    <property type="molecule type" value="Genomic_DNA"/>
</dbReference>
<evidence type="ECO:0000313" key="1">
    <source>
        <dbReference type="EMBL" id="MDY0872695.1"/>
    </source>
</evidence>
<accession>A0ABU5DZI3</accession>
<evidence type="ECO:0000313" key="2">
    <source>
        <dbReference type="Proteomes" id="UP001271769"/>
    </source>
</evidence>
<dbReference type="RefSeq" id="WP_320501169.1">
    <property type="nucleotide sequence ID" value="NZ_JAXCLX010000002.1"/>
</dbReference>
<dbReference type="Proteomes" id="UP001271769">
    <property type="component" value="Unassembled WGS sequence"/>
</dbReference>
<gene>
    <name evidence="1" type="ORF">SMD31_12200</name>
</gene>
<sequence length="136" mass="14542">MSKLYIIGDRESGVLFVKTEPLKLTHISKATITAYAQQKGTTFDAVFAQIATGAKTIINKTEVPQTFADIDTSYQAIGQMIGKGAVLSDADFCFVADIDDTDWSSNRWAAAPLSSALADLNPSLPADGQLKDAQLV</sequence>
<organism evidence="1 2">
    <name type="scientific">Dongia rigui</name>
    <dbReference type="NCBI Taxonomy" id="940149"/>
    <lineage>
        <taxon>Bacteria</taxon>
        <taxon>Pseudomonadati</taxon>
        <taxon>Pseudomonadota</taxon>
        <taxon>Alphaproteobacteria</taxon>
        <taxon>Rhodospirillales</taxon>
        <taxon>Dongiaceae</taxon>
        <taxon>Dongia</taxon>
    </lineage>
</organism>
<comment type="caution">
    <text evidence="1">The sequence shown here is derived from an EMBL/GenBank/DDBJ whole genome shotgun (WGS) entry which is preliminary data.</text>
</comment>
<reference evidence="1 2" key="1">
    <citation type="journal article" date="2013" name="Antonie Van Leeuwenhoek">
        <title>Dongia rigui sp. nov., isolated from freshwater of a large wetland in Korea.</title>
        <authorList>
            <person name="Baik K.S."/>
            <person name="Hwang Y.M."/>
            <person name="Choi J.S."/>
            <person name="Kwon J."/>
            <person name="Seong C.N."/>
        </authorList>
    </citation>
    <scope>NUCLEOTIDE SEQUENCE [LARGE SCALE GENOMIC DNA]</scope>
    <source>
        <strain evidence="1 2">04SU4-P</strain>
    </source>
</reference>
<protein>
    <submittedName>
        <fullName evidence="1">Uncharacterized protein</fullName>
    </submittedName>
</protein>
<keyword evidence="2" id="KW-1185">Reference proteome</keyword>
<name>A0ABU5DZI3_9PROT</name>